<dbReference type="InParanoid" id="A0A067R4J7"/>
<dbReference type="FunFam" id="3.90.80.10:FF:000004">
    <property type="entry name" value="Inorganic pyrophosphatase"/>
    <property type="match status" value="1"/>
</dbReference>
<evidence type="ECO:0000256" key="7">
    <source>
        <dbReference type="ARBA" id="ARBA00022801"/>
    </source>
</evidence>
<keyword evidence="8" id="KW-0460">Magnesium</keyword>
<dbReference type="AlphaFoldDB" id="A0A067R4J7"/>
<evidence type="ECO:0000256" key="4">
    <source>
        <dbReference type="ARBA" id="ARBA00012146"/>
    </source>
</evidence>
<proteinExistence type="inferred from homology"/>
<evidence type="ECO:0000256" key="8">
    <source>
        <dbReference type="ARBA" id="ARBA00022842"/>
    </source>
</evidence>
<comment type="similarity">
    <text evidence="3">Belongs to the PPase family.</text>
</comment>
<evidence type="ECO:0000256" key="10">
    <source>
        <dbReference type="ARBA" id="ARBA00040300"/>
    </source>
</evidence>
<evidence type="ECO:0000256" key="1">
    <source>
        <dbReference type="ARBA" id="ARBA00001946"/>
    </source>
</evidence>
<keyword evidence="7" id="KW-0378">Hydrolase</keyword>
<sequence>MKTKSVRTTLRNTPRMIKLLFAEVHLYGRMHIKSHVLLSCFKLLPLHLCGGLRGCLLVKRQSTLAMYQAVERGSPNTTDYRIYFRNASGPISPLHDIPIFADASKKTYNMVVEIPRWTNAKMEINLKEVLNPIKQDVKKGKLRFVANCFPHHGYIWNYGAIPQTWENPEVLDESTGCKGDNDPIDILEIGFRVAKRGEVLQVKVLGTVALIDEGETDWKIIAIDVNDPLADELKDISDVEKHFPGLLKATVEWFKIYKIPDGKPENQFAFNGEAKSREFAHHVIDDVHKYWCSLIKKEAEAGGISCANVTNAESPFKIEQKDAEDIIAKSPQPGLPHPVESIVDKWHYIHLK</sequence>
<dbReference type="PANTHER" id="PTHR10286">
    <property type="entry name" value="INORGANIC PYROPHOSPHATASE"/>
    <property type="match status" value="1"/>
</dbReference>
<dbReference type="GO" id="GO:0005737">
    <property type="term" value="C:cytoplasm"/>
    <property type="evidence" value="ECO:0007669"/>
    <property type="project" value="UniProtKB-SubCell"/>
</dbReference>
<dbReference type="CDD" id="cd00412">
    <property type="entry name" value="pyrophosphatase"/>
    <property type="match status" value="1"/>
</dbReference>
<protein>
    <recommendedName>
        <fullName evidence="10">Inorganic pyrophosphatase</fullName>
        <ecNumber evidence="4">3.6.1.1</ecNumber>
    </recommendedName>
    <alternativeName>
        <fullName evidence="9">Pyrophosphate phospho-hydrolase</fullName>
    </alternativeName>
</protein>
<accession>A0A067R4J7</accession>
<keyword evidence="12" id="KW-1185">Reference proteome</keyword>
<dbReference type="EC" id="3.6.1.1" evidence="4"/>
<dbReference type="EMBL" id="KK852898">
    <property type="protein sequence ID" value="KDR14150.1"/>
    <property type="molecule type" value="Genomic_DNA"/>
</dbReference>
<evidence type="ECO:0000256" key="6">
    <source>
        <dbReference type="ARBA" id="ARBA00022723"/>
    </source>
</evidence>
<gene>
    <name evidence="11" type="ORF">L798_11788</name>
</gene>
<evidence type="ECO:0000256" key="9">
    <source>
        <dbReference type="ARBA" id="ARBA00032535"/>
    </source>
</evidence>
<dbReference type="GO" id="GO:0000287">
    <property type="term" value="F:magnesium ion binding"/>
    <property type="evidence" value="ECO:0007669"/>
    <property type="project" value="InterPro"/>
</dbReference>
<dbReference type="STRING" id="136037.A0A067R4J7"/>
<evidence type="ECO:0000256" key="2">
    <source>
        <dbReference type="ARBA" id="ARBA00004496"/>
    </source>
</evidence>
<dbReference type="eggNOG" id="KOG1626">
    <property type="taxonomic scope" value="Eukaryota"/>
</dbReference>
<keyword evidence="5" id="KW-0963">Cytoplasm</keyword>
<evidence type="ECO:0000256" key="5">
    <source>
        <dbReference type="ARBA" id="ARBA00022490"/>
    </source>
</evidence>
<evidence type="ECO:0000256" key="3">
    <source>
        <dbReference type="ARBA" id="ARBA00006220"/>
    </source>
</evidence>
<name>A0A067R4J7_ZOONE</name>
<evidence type="ECO:0000313" key="11">
    <source>
        <dbReference type="EMBL" id="KDR14150.1"/>
    </source>
</evidence>
<dbReference type="GO" id="GO:0004427">
    <property type="term" value="F:inorganic diphosphate phosphatase activity"/>
    <property type="evidence" value="ECO:0007669"/>
    <property type="project" value="UniProtKB-EC"/>
</dbReference>
<dbReference type="SUPFAM" id="SSF50324">
    <property type="entry name" value="Inorganic pyrophosphatase"/>
    <property type="match status" value="1"/>
</dbReference>
<reference evidence="11 12" key="1">
    <citation type="journal article" date="2014" name="Nat. Commun.">
        <title>Molecular traces of alternative social organization in a termite genome.</title>
        <authorList>
            <person name="Terrapon N."/>
            <person name="Li C."/>
            <person name="Robertson H.M."/>
            <person name="Ji L."/>
            <person name="Meng X."/>
            <person name="Booth W."/>
            <person name="Chen Z."/>
            <person name="Childers C.P."/>
            <person name="Glastad K.M."/>
            <person name="Gokhale K."/>
            <person name="Gowin J."/>
            <person name="Gronenberg W."/>
            <person name="Hermansen R.A."/>
            <person name="Hu H."/>
            <person name="Hunt B.G."/>
            <person name="Huylmans A.K."/>
            <person name="Khalil S.M."/>
            <person name="Mitchell R.D."/>
            <person name="Munoz-Torres M.C."/>
            <person name="Mustard J.A."/>
            <person name="Pan H."/>
            <person name="Reese J.T."/>
            <person name="Scharf M.E."/>
            <person name="Sun F."/>
            <person name="Vogel H."/>
            <person name="Xiao J."/>
            <person name="Yang W."/>
            <person name="Yang Z."/>
            <person name="Yang Z."/>
            <person name="Zhou J."/>
            <person name="Zhu J."/>
            <person name="Brent C.S."/>
            <person name="Elsik C.G."/>
            <person name="Goodisman M.A."/>
            <person name="Liberles D.A."/>
            <person name="Roe R.M."/>
            <person name="Vargo E.L."/>
            <person name="Vilcinskas A."/>
            <person name="Wang J."/>
            <person name="Bornberg-Bauer E."/>
            <person name="Korb J."/>
            <person name="Zhang G."/>
            <person name="Liebig J."/>
        </authorList>
    </citation>
    <scope>NUCLEOTIDE SEQUENCE [LARGE SCALE GENOMIC DNA]</scope>
    <source>
        <tissue evidence="11">Whole organism</tissue>
    </source>
</reference>
<organism evidence="11 12">
    <name type="scientific">Zootermopsis nevadensis</name>
    <name type="common">Dampwood termite</name>
    <dbReference type="NCBI Taxonomy" id="136037"/>
    <lineage>
        <taxon>Eukaryota</taxon>
        <taxon>Metazoa</taxon>
        <taxon>Ecdysozoa</taxon>
        <taxon>Arthropoda</taxon>
        <taxon>Hexapoda</taxon>
        <taxon>Insecta</taxon>
        <taxon>Pterygota</taxon>
        <taxon>Neoptera</taxon>
        <taxon>Polyneoptera</taxon>
        <taxon>Dictyoptera</taxon>
        <taxon>Blattodea</taxon>
        <taxon>Blattoidea</taxon>
        <taxon>Termitoidae</taxon>
        <taxon>Termopsidae</taxon>
        <taxon>Zootermopsis</taxon>
    </lineage>
</organism>
<dbReference type="Gene3D" id="3.90.80.10">
    <property type="entry name" value="Inorganic pyrophosphatase"/>
    <property type="match status" value="1"/>
</dbReference>
<dbReference type="PROSITE" id="PS00387">
    <property type="entry name" value="PPASE"/>
    <property type="match status" value="1"/>
</dbReference>
<dbReference type="FunCoup" id="A0A067R4J7">
    <property type="interactions" value="1637"/>
</dbReference>
<dbReference type="InterPro" id="IPR036649">
    <property type="entry name" value="Pyrophosphatase_sf"/>
</dbReference>
<evidence type="ECO:0000313" key="12">
    <source>
        <dbReference type="Proteomes" id="UP000027135"/>
    </source>
</evidence>
<dbReference type="InterPro" id="IPR008162">
    <property type="entry name" value="Pyrophosphatase"/>
</dbReference>
<keyword evidence="6" id="KW-0479">Metal-binding</keyword>
<dbReference type="OMA" id="LYANEQK"/>
<comment type="cofactor">
    <cofactor evidence="1">
        <name>Mg(2+)</name>
        <dbReference type="ChEBI" id="CHEBI:18420"/>
    </cofactor>
</comment>
<dbReference type="Pfam" id="PF00719">
    <property type="entry name" value="Pyrophosphatase"/>
    <property type="match status" value="1"/>
</dbReference>
<comment type="subcellular location">
    <subcellularLocation>
        <location evidence="2">Cytoplasm</location>
    </subcellularLocation>
</comment>
<dbReference type="GO" id="GO:0006796">
    <property type="term" value="P:phosphate-containing compound metabolic process"/>
    <property type="evidence" value="ECO:0007669"/>
    <property type="project" value="InterPro"/>
</dbReference>
<dbReference type="Proteomes" id="UP000027135">
    <property type="component" value="Unassembled WGS sequence"/>
</dbReference>